<dbReference type="RefSeq" id="WP_047857991.1">
    <property type="nucleotide sequence ID" value="NZ_CP011509.1"/>
</dbReference>
<evidence type="ECO:0000313" key="2">
    <source>
        <dbReference type="EMBL" id="REG37822.1"/>
    </source>
</evidence>
<accession>A0AAC8TH09</accession>
<organism evidence="1 3">
    <name type="scientific">Archangium gephyra</name>
    <dbReference type="NCBI Taxonomy" id="48"/>
    <lineage>
        <taxon>Bacteria</taxon>
        <taxon>Pseudomonadati</taxon>
        <taxon>Myxococcota</taxon>
        <taxon>Myxococcia</taxon>
        <taxon>Myxococcales</taxon>
        <taxon>Cystobacterineae</taxon>
        <taxon>Archangiaceae</taxon>
        <taxon>Archangium</taxon>
    </lineage>
</organism>
<reference evidence="1 3" key="1">
    <citation type="submission" date="2015-05" db="EMBL/GenBank/DDBJ databases">
        <title>Genome assembly of Archangium gephyra DSM 2261.</title>
        <authorList>
            <person name="Sharma G."/>
            <person name="Subramanian S."/>
        </authorList>
    </citation>
    <scope>NUCLEOTIDE SEQUENCE [LARGE SCALE GENOMIC DNA]</scope>
    <source>
        <strain evidence="1 3">DSM 2261</strain>
    </source>
</reference>
<keyword evidence="4" id="KW-1185">Reference proteome</keyword>
<gene>
    <name evidence="1" type="ORF">AA314_05722</name>
    <name evidence="2" type="ORF">ATI61_101809</name>
</gene>
<dbReference type="EMBL" id="QUMU01000001">
    <property type="protein sequence ID" value="REG37822.1"/>
    <property type="molecule type" value="Genomic_DNA"/>
</dbReference>
<proteinExistence type="predicted"/>
<name>A0AAC8TH09_9BACT</name>
<dbReference type="Proteomes" id="UP000035579">
    <property type="component" value="Chromosome"/>
</dbReference>
<evidence type="ECO:0000313" key="1">
    <source>
        <dbReference type="EMBL" id="AKJ04096.1"/>
    </source>
</evidence>
<protein>
    <submittedName>
        <fullName evidence="1">Uncharacterized protein</fullName>
    </submittedName>
</protein>
<dbReference type="EMBL" id="CP011509">
    <property type="protein sequence ID" value="AKJ04096.1"/>
    <property type="molecule type" value="Genomic_DNA"/>
</dbReference>
<dbReference type="AlphaFoldDB" id="A0AAC8TH09"/>
<dbReference type="Proteomes" id="UP000256345">
    <property type="component" value="Unassembled WGS sequence"/>
</dbReference>
<evidence type="ECO:0000313" key="3">
    <source>
        <dbReference type="Proteomes" id="UP000035579"/>
    </source>
</evidence>
<sequence>MPQYAKNLDVYQGFNFKKDKQTPVGYITKLVVGDVELTADQATIKDPEQPGSDFGSKVVGVLSHYLWETGTTDAMYLSAQISTSNKQALQAKLLTDWTNMEVTFNYVVYEYDPKEKKYFKSNHLDAELKGILEKNGNDLNLSVADDPSREVQSPENFSLQIGIKPQTLEQVVHMATGLNKNLSKQWGITAE</sequence>
<dbReference type="KEGG" id="age:AA314_05722"/>
<evidence type="ECO:0000313" key="4">
    <source>
        <dbReference type="Proteomes" id="UP000256345"/>
    </source>
</evidence>
<reference evidence="2 4" key="2">
    <citation type="submission" date="2018-08" db="EMBL/GenBank/DDBJ databases">
        <title>Genomic Encyclopedia of Archaeal and Bacterial Type Strains, Phase II (KMG-II): from individual species to whole genera.</title>
        <authorList>
            <person name="Goeker M."/>
        </authorList>
    </citation>
    <scope>NUCLEOTIDE SEQUENCE [LARGE SCALE GENOMIC DNA]</scope>
    <source>
        <strain evidence="2 4">DSM 2261</strain>
    </source>
</reference>